<organism evidence="2 3">
    <name type="scientific">Streptomyces luteolifulvus</name>
    <dbReference type="NCBI Taxonomy" id="2615112"/>
    <lineage>
        <taxon>Bacteria</taxon>
        <taxon>Bacillati</taxon>
        <taxon>Actinomycetota</taxon>
        <taxon>Actinomycetes</taxon>
        <taxon>Kitasatosporales</taxon>
        <taxon>Streptomycetaceae</taxon>
        <taxon>Streptomyces</taxon>
    </lineage>
</organism>
<protein>
    <submittedName>
        <fullName evidence="2">Uncharacterized protein</fullName>
    </submittedName>
</protein>
<dbReference type="Proteomes" id="UP000442707">
    <property type="component" value="Unassembled WGS sequence"/>
</dbReference>
<feature type="compositionally biased region" description="Polar residues" evidence="1">
    <location>
        <begin position="40"/>
        <end position="55"/>
    </location>
</feature>
<dbReference type="AlphaFoldDB" id="A0A6H9UYF7"/>
<evidence type="ECO:0000313" key="3">
    <source>
        <dbReference type="Proteomes" id="UP000442707"/>
    </source>
</evidence>
<dbReference type="RefSeq" id="WP_150949707.1">
    <property type="nucleotide sequence ID" value="NZ_VZRB01000010.1"/>
</dbReference>
<proteinExistence type="predicted"/>
<reference evidence="2 3" key="1">
    <citation type="submission" date="2019-09" db="EMBL/GenBank/DDBJ databases">
        <title>Screening of Novel Bioactive Compounds from Soil-Associated.</title>
        <authorList>
            <person name="Zhao S."/>
        </authorList>
    </citation>
    <scope>NUCLEOTIDE SEQUENCE [LARGE SCALE GENOMIC DNA]</scope>
    <source>
        <strain evidence="2 3">HIT-DPA4</strain>
    </source>
</reference>
<sequence length="239" mass="25451">MSRRLVWSVLVGAAAVGVAVSLVLTLVVDGGDDGKGRRQVASSGSPTPGLSQQSGVTESPTEPTATTPSPSLSTPVLPAGYESYEDEEGFRIAIPEGWTRSTVNSQFGIAVVNYRDAAGEHRLQVYQVAEDSPDASFELYLSDETPKPQGFEELDLQNLDDGGFTGSRLEYLADSIKGEPDVGTWHVYDERFVAADGNIYAIAAYGPDSDGRDDELELLTTALDWFCPPLGGCDPAALD</sequence>
<name>A0A6H9UYF7_9ACTN</name>
<feature type="compositionally biased region" description="Low complexity" evidence="1">
    <location>
        <begin position="56"/>
        <end position="79"/>
    </location>
</feature>
<accession>A0A6H9UYF7</accession>
<gene>
    <name evidence="2" type="ORF">F7R91_17260</name>
</gene>
<feature type="region of interest" description="Disordered" evidence="1">
    <location>
        <begin position="35"/>
        <end position="79"/>
    </location>
</feature>
<comment type="caution">
    <text evidence="2">The sequence shown here is derived from an EMBL/GenBank/DDBJ whole genome shotgun (WGS) entry which is preliminary data.</text>
</comment>
<keyword evidence="3" id="KW-1185">Reference proteome</keyword>
<evidence type="ECO:0000256" key="1">
    <source>
        <dbReference type="SAM" id="MobiDB-lite"/>
    </source>
</evidence>
<evidence type="ECO:0000313" key="2">
    <source>
        <dbReference type="EMBL" id="KAB1146059.1"/>
    </source>
</evidence>
<dbReference type="EMBL" id="VZRB01000010">
    <property type="protein sequence ID" value="KAB1146059.1"/>
    <property type="molecule type" value="Genomic_DNA"/>
</dbReference>